<gene>
    <name evidence="2" type="ORF">CBER1_11116</name>
</gene>
<dbReference type="SUPFAM" id="SSF56801">
    <property type="entry name" value="Acetyl-CoA synthetase-like"/>
    <property type="match status" value="1"/>
</dbReference>
<dbReference type="GO" id="GO:0005829">
    <property type="term" value="C:cytosol"/>
    <property type="evidence" value="ECO:0007669"/>
    <property type="project" value="TreeGrafter"/>
</dbReference>
<dbReference type="InterPro" id="IPR025110">
    <property type="entry name" value="AMP-bd_C"/>
</dbReference>
<evidence type="ECO:0000313" key="3">
    <source>
        <dbReference type="Proteomes" id="UP000237631"/>
    </source>
</evidence>
<comment type="caution">
    <text evidence="2">The sequence shown here is derived from an EMBL/GenBank/DDBJ whole genome shotgun (WGS) entry which is preliminary data.</text>
</comment>
<evidence type="ECO:0000313" key="2">
    <source>
        <dbReference type="EMBL" id="PPJ52700.1"/>
    </source>
</evidence>
<protein>
    <recommendedName>
        <fullName evidence="1">AMP-binding enzyme C-terminal domain-containing protein</fullName>
    </recommendedName>
</protein>
<evidence type="ECO:0000259" key="1">
    <source>
        <dbReference type="Pfam" id="PF13193"/>
    </source>
</evidence>
<dbReference type="PANTHER" id="PTHR24095:SF14">
    <property type="entry name" value="ACETYL-COENZYME A SYNTHETASE 1"/>
    <property type="match status" value="1"/>
</dbReference>
<dbReference type="InterPro" id="IPR045851">
    <property type="entry name" value="AMP-bd_C_sf"/>
</dbReference>
<dbReference type="Gene3D" id="3.30.300.30">
    <property type="match status" value="1"/>
</dbReference>
<feature type="domain" description="AMP-binding enzyme C-terminal" evidence="1">
    <location>
        <begin position="2"/>
        <end position="67"/>
    </location>
</feature>
<dbReference type="GO" id="GO:0006085">
    <property type="term" value="P:acetyl-CoA biosynthetic process"/>
    <property type="evidence" value="ECO:0007669"/>
    <property type="project" value="TreeGrafter"/>
</dbReference>
<dbReference type="Pfam" id="PF13193">
    <property type="entry name" value="AMP-binding_C"/>
    <property type="match status" value="1"/>
</dbReference>
<dbReference type="Proteomes" id="UP000237631">
    <property type="component" value="Unassembled WGS sequence"/>
</dbReference>
<keyword evidence="3" id="KW-1185">Reference proteome</keyword>
<proteinExistence type="predicted"/>
<dbReference type="GO" id="GO:0003987">
    <property type="term" value="F:acetate-CoA ligase activity"/>
    <property type="evidence" value="ECO:0007669"/>
    <property type="project" value="TreeGrafter"/>
</dbReference>
<dbReference type="PANTHER" id="PTHR24095">
    <property type="entry name" value="ACETYL-COENZYME A SYNTHETASE"/>
    <property type="match status" value="1"/>
</dbReference>
<dbReference type="EMBL" id="PNEN01001672">
    <property type="protein sequence ID" value="PPJ52700.1"/>
    <property type="molecule type" value="Genomic_DNA"/>
</dbReference>
<organism evidence="2 3">
    <name type="scientific">Cercospora berteroae</name>
    <dbReference type="NCBI Taxonomy" id="357750"/>
    <lineage>
        <taxon>Eukaryota</taxon>
        <taxon>Fungi</taxon>
        <taxon>Dikarya</taxon>
        <taxon>Ascomycota</taxon>
        <taxon>Pezizomycotina</taxon>
        <taxon>Dothideomycetes</taxon>
        <taxon>Dothideomycetidae</taxon>
        <taxon>Mycosphaerellales</taxon>
        <taxon>Mycosphaerellaceae</taxon>
        <taxon>Cercospora</taxon>
    </lineage>
</organism>
<dbReference type="OrthoDB" id="3633556at2759"/>
<dbReference type="AlphaFoldDB" id="A0A2S6BYZ5"/>
<name>A0A2S6BYZ5_9PEZI</name>
<dbReference type="STRING" id="357750.A0A2S6BYZ5"/>
<reference evidence="3" key="1">
    <citation type="journal article" date="2017" name="bioRxiv">
        <title>Conservation of a gene cluster reveals novel cercosporin biosynthetic mechanisms and extends production to the genus Colletotrichum.</title>
        <authorList>
            <person name="de Jonge R."/>
            <person name="Ebert M.K."/>
            <person name="Huitt-Roehl C.R."/>
            <person name="Pal P."/>
            <person name="Suttle J.C."/>
            <person name="Spanner R.E."/>
            <person name="Neubauer J.D."/>
            <person name="Jurick W.M.II."/>
            <person name="Stott K.A."/>
            <person name="Secor G.A."/>
            <person name="Thomma B.P.H.J."/>
            <person name="Van de Peer Y."/>
            <person name="Townsend C.A."/>
            <person name="Bolton M.D."/>
        </authorList>
    </citation>
    <scope>NUCLEOTIDE SEQUENCE [LARGE SCALE GENOMIC DNA]</scope>
    <source>
        <strain evidence="3">CBS538.71</strain>
    </source>
</reference>
<sequence>MAEVAVVGVPDDLTGQAVTAFVSLNRSIDNAEAIRIAKEQVSTSIGKFASPKHVVVVQDLPKNRAGKIMRRLLRKIWCGEEYQLGDITTLVNPAAIPAIISAVNPGRASQTPEPTEINQLQNLARRMSIC</sequence>
<accession>A0A2S6BYZ5</accession>